<dbReference type="PROSITE" id="PS50110">
    <property type="entry name" value="RESPONSE_REGULATORY"/>
    <property type="match status" value="1"/>
</dbReference>
<name>A0ABZ0WJA2_9BURK</name>
<feature type="modified residue" description="4-aspartylphosphate" evidence="2">
    <location>
        <position position="219"/>
    </location>
</feature>
<dbReference type="SUPFAM" id="SSF52172">
    <property type="entry name" value="CheY-like"/>
    <property type="match status" value="1"/>
</dbReference>
<dbReference type="EMBL" id="CP139965">
    <property type="protein sequence ID" value="WQD77435.1"/>
    <property type="molecule type" value="Genomic_DNA"/>
</dbReference>
<dbReference type="Proteomes" id="UP001325479">
    <property type="component" value="Chromosome"/>
</dbReference>
<dbReference type="PANTHER" id="PTHR44591:SF3">
    <property type="entry name" value="RESPONSE REGULATORY DOMAIN-CONTAINING PROTEIN"/>
    <property type="match status" value="1"/>
</dbReference>
<evidence type="ECO:0000313" key="6">
    <source>
        <dbReference type="Proteomes" id="UP001325479"/>
    </source>
</evidence>
<evidence type="ECO:0000313" key="5">
    <source>
        <dbReference type="EMBL" id="WQD77435.1"/>
    </source>
</evidence>
<feature type="region of interest" description="Disordered" evidence="3">
    <location>
        <begin position="1"/>
        <end position="27"/>
    </location>
</feature>
<dbReference type="InterPro" id="IPR011006">
    <property type="entry name" value="CheY-like_superfamily"/>
</dbReference>
<evidence type="ECO:0000256" key="1">
    <source>
        <dbReference type="ARBA" id="ARBA00022553"/>
    </source>
</evidence>
<accession>A0ABZ0WJA2</accession>
<dbReference type="Pfam" id="PF00072">
    <property type="entry name" value="Response_reg"/>
    <property type="match status" value="1"/>
</dbReference>
<gene>
    <name evidence="5" type="ORF">U0042_25860</name>
</gene>
<keyword evidence="6" id="KW-1185">Reference proteome</keyword>
<reference evidence="5 6" key="1">
    <citation type="submission" date="2023-12" db="EMBL/GenBank/DDBJ databases">
        <title>Genome sequencing and assembly of bacterial species from a model synthetic community.</title>
        <authorList>
            <person name="Hogle S.L."/>
        </authorList>
    </citation>
    <scope>NUCLEOTIDE SEQUENCE [LARGE SCALE GENOMIC DNA]</scope>
    <source>
        <strain evidence="5 6">HAMBI 2494</strain>
    </source>
</reference>
<dbReference type="PANTHER" id="PTHR44591">
    <property type="entry name" value="STRESS RESPONSE REGULATOR PROTEIN 1"/>
    <property type="match status" value="1"/>
</dbReference>
<dbReference type="RefSeq" id="WP_114814242.1">
    <property type="nucleotide sequence ID" value="NZ_CP139965.1"/>
</dbReference>
<dbReference type="InterPro" id="IPR001789">
    <property type="entry name" value="Sig_transdc_resp-reg_receiver"/>
</dbReference>
<evidence type="ECO:0000256" key="2">
    <source>
        <dbReference type="PROSITE-ProRule" id="PRU00169"/>
    </source>
</evidence>
<dbReference type="SMART" id="SM00448">
    <property type="entry name" value="REC"/>
    <property type="match status" value="1"/>
</dbReference>
<sequence>MRTTTTTTTRTTGRATTRAAARTAPTPDATEAARALCSVTADTLSRVEAGCSAAGIASWQALVAAAQRGTVFNVAFAERRPTEFVREFSALVRASGLKFRADSSLDLFLGAPAFLDRMIEGGRKPRIVVVTALGEVAEDESESVTLSGVRRSAGISYARRERPRPLAGKSVMVLDDDAVSRKVLAAALERAGCTVSAVGEAEAAFAMLKETRPDVVVLDIVLGGTLDGFDFCRAMRSNPQYAGIPAIFVTGHTEAQYRDRAASVLASAYFDKPVKANRLCAAVAQLSQGAHVEVA</sequence>
<protein>
    <submittedName>
        <fullName evidence="5">Response regulator</fullName>
    </submittedName>
</protein>
<proteinExistence type="predicted"/>
<evidence type="ECO:0000259" key="4">
    <source>
        <dbReference type="PROSITE" id="PS50110"/>
    </source>
</evidence>
<feature type="domain" description="Response regulatory" evidence="4">
    <location>
        <begin position="170"/>
        <end position="287"/>
    </location>
</feature>
<keyword evidence="1 2" id="KW-0597">Phosphoprotein</keyword>
<dbReference type="InterPro" id="IPR050595">
    <property type="entry name" value="Bact_response_regulator"/>
</dbReference>
<evidence type="ECO:0000256" key="3">
    <source>
        <dbReference type="SAM" id="MobiDB-lite"/>
    </source>
</evidence>
<organism evidence="5 6">
    <name type="scientific">Paraburkholderia kururiensis</name>
    <dbReference type="NCBI Taxonomy" id="984307"/>
    <lineage>
        <taxon>Bacteria</taxon>
        <taxon>Pseudomonadati</taxon>
        <taxon>Pseudomonadota</taxon>
        <taxon>Betaproteobacteria</taxon>
        <taxon>Burkholderiales</taxon>
        <taxon>Burkholderiaceae</taxon>
        <taxon>Paraburkholderia</taxon>
    </lineage>
</organism>
<dbReference type="Gene3D" id="3.40.50.2300">
    <property type="match status" value="1"/>
</dbReference>